<protein>
    <recommendedName>
        <fullName evidence="6">Ion transport domain-containing protein</fullName>
    </recommendedName>
</protein>
<feature type="domain" description="Ion transport" evidence="6">
    <location>
        <begin position="42"/>
        <end position="121"/>
    </location>
</feature>
<dbReference type="GO" id="GO:0001518">
    <property type="term" value="C:voltage-gated sodium channel complex"/>
    <property type="evidence" value="ECO:0007669"/>
    <property type="project" value="TreeGrafter"/>
</dbReference>
<dbReference type="OMA" id="VFEIFIM"/>
<dbReference type="Ensembl" id="ENSCMIT00000007009.1">
    <property type="protein sequence ID" value="ENSCMIP00000006795.1"/>
    <property type="gene ID" value="ENSCMIG00000003793.1"/>
</dbReference>
<evidence type="ECO:0000256" key="5">
    <source>
        <dbReference type="SAM" id="Phobius"/>
    </source>
</evidence>
<reference evidence="8" key="1">
    <citation type="journal article" date="2006" name="Science">
        <title>Ancient noncoding elements conserved in the human genome.</title>
        <authorList>
            <person name="Venkatesh B."/>
            <person name="Kirkness E.F."/>
            <person name="Loh Y.H."/>
            <person name="Halpern A.L."/>
            <person name="Lee A.P."/>
            <person name="Johnson J."/>
            <person name="Dandona N."/>
            <person name="Viswanathan L.D."/>
            <person name="Tay A."/>
            <person name="Venter J.C."/>
            <person name="Strausberg R.L."/>
            <person name="Brenner S."/>
        </authorList>
    </citation>
    <scope>NUCLEOTIDE SEQUENCE [LARGE SCALE GENOMIC DNA]</scope>
</reference>
<dbReference type="PANTHER" id="PTHR10037">
    <property type="entry name" value="VOLTAGE-GATED CATION CHANNEL CALCIUM AND SODIUM"/>
    <property type="match status" value="1"/>
</dbReference>
<dbReference type="InterPro" id="IPR043203">
    <property type="entry name" value="VGCC_Ca_Na"/>
</dbReference>
<evidence type="ECO:0000256" key="3">
    <source>
        <dbReference type="ARBA" id="ARBA00022989"/>
    </source>
</evidence>
<proteinExistence type="predicted"/>
<keyword evidence="4 5" id="KW-0472">Membrane</keyword>
<evidence type="ECO:0000313" key="8">
    <source>
        <dbReference type="Proteomes" id="UP000314986"/>
    </source>
</evidence>
<sequence length="127" mass="14800">MTEEQKKYYNAMKKLGSKKPQKPIPRPSNKFQGLIFDLVSKQAFDIIIMIMICLNMVTMMVESDDMDKQTINILFNINIIFIVIFTTECTLKLVALRQYFFTVGWNVFDFVVVILSVVGRLMNRTCQ</sequence>
<organism evidence="7 8">
    <name type="scientific">Callorhinchus milii</name>
    <name type="common">Ghost shark</name>
    <dbReference type="NCBI Taxonomy" id="7868"/>
    <lineage>
        <taxon>Eukaryota</taxon>
        <taxon>Metazoa</taxon>
        <taxon>Chordata</taxon>
        <taxon>Craniata</taxon>
        <taxon>Vertebrata</taxon>
        <taxon>Chondrichthyes</taxon>
        <taxon>Holocephali</taxon>
        <taxon>Chimaeriformes</taxon>
        <taxon>Callorhinchidae</taxon>
        <taxon>Callorhinchus</taxon>
    </lineage>
</organism>
<name>A0A4W3GUY6_CALMI</name>
<dbReference type="InterPro" id="IPR044564">
    <property type="entry name" value="Na_chnl_inactivation_gate"/>
</dbReference>
<feature type="transmembrane region" description="Helical" evidence="5">
    <location>
        <begin position="43"/>
        <end position="61"/>
    </location>
</feature>
<dbReference type="Proteomes" id="UP000314986">
    <property type="component" value="Unassembled WGS sequence"/>
</dbReference>
<accession>A0A4W3GUY6</accession>
<dbReference type="Pfam" id="PF00520">
    <property type="entry name" value="Ion_trans"/>
    <property type="match status" value="1"/>
</dbReference>
<reference evidence="7" key="4">
    <citation type="submission" date="2025-08" db="UniProtKB">
        <authorList>
            <consortium name="Ensembl"/>
        </authorList>
    </citation>
    <scope>IDENTIFICATION</scope>
</reference>
<reference evidence="8" key="3">
    <citation type="journal article" date="2014" name="Nature">
        <title>Elephant shark genome provides unique insights into gnathostome evolution.</title>
        <authorList>
            <consortium name="International Elephant Shark Genome Sequencing Consortium"/>
            <person name="Venkatesh B."/>
            <person name="Lee A.P."/>
            <person name="Ravi V."/>
            <person name="Maurya A.K."/>
            <person name="Lian M.M."/>
            <person name="Swann J.B."/>
            <person name="Ohta Y."/>
            <person name="Flajnik M.F."/>
            <person name="Sutoh Y."/>
            <person name="Kasahara M."/>
            <person name="Hoon S."/>
            <person name="Gangu V."/>
            <person name="Roy S.W."/>
            <person name="Irimia M."/>
            <person name="Korzh V."/>
            <person name="Kondrychyn I."/>
            <person name="Lim Z.W."/>
            <person name="Tay B.H."/>
            <person name="Tohari S."/>
            <person name="Kong K.W."/>
            <person name="Ho S."/>
            <person name="Lorente-Galdos B."/>
            <person name="Quilez J."/>
            <person name="Marques-Bonet T."/>
            <person name="Raney B.J."/>
            <person name="Ingham P.W."/>
            <person name="Tay A."/>
            <person name="Hillier L.W."/>
            <person name="Minx P."/>
            <person name="Boehm T."/>
            <person name="Wilson R.K."/>
            <person name="Brenner S."/>
            <person name="Warren W.C."/>
        </authorList>
    </citation>
    <scope>NUCLEOTIDE SEQUENCE [LARGE SCALE GENOMIC DNA]</scope>
</reference>
<dbReference type="GeneTree" id="ENSGT00940000159417"/>
<keyword evidence="3 5" id="KW-1133">Transmembrane helix</keyword>
<keyword evidence="8" id="KW-1185">Reference proteome</keyword>
<evidence type="ECO:0000256" key="1">
    <source>
        <dbReference type="ARBA" id="ARBA00004141"/>
    </source>
</evidence>
<feature type="transmembrane region" description="Helical" evidence="5">
    <location>
        <begin position="99"/>
        <end position="122"/>
    </location>
</feature>
<keyword evidence="2 5" id="KW-0812">Transmembrane</keyword>
<evidence type="ECO:0000256" key="4">
    <source>
        <dbReference type="ARBA" id="ARBA00023136"/>
    </source>
</evidence>
<reference evidence="8" key="2">
    <citation type="journal article" date="2007" name="PLoS Biol.">
        <title>Survey sequencing and comparative analysis of the elephant shark (Callorhinchus milii) genome.</title>
        <authorList>
            <person name="Venkatesh B."/>
            <person name="Kirkness E.F."/>
            <person name="Loh Y.H."/>
            <person name="Halpern A.L."/>
            <person name="Lee A.P."/>
            <person name="Johnson J."/>
            <person name="Dandona N."/>
            <person name="Viswanathan L.D."/>
            <person name="Tay A."/>
            <person name="Venter J.C."/>
            <person name="Strausberg R.L."/>
            <person name="Brenner S."/>
        </authorList>
    </citation>
    <scope>NUCLEOTIDE SEQUENCE [LARGE SCALE GENOMIC DNA]</scope>
</reference>
<dbReference type="GO" id="GO:0005248">
    <property type="term" value="F:voltage-gated sodium channel activity"/>
    <property type="evidence" value="ECO:0007669"/>
    <property type="project" value="TreeGrafter"/>
</dbReference>
<dbReference type="GO" id="GO:0086010">
    <property type="term" value="P:membrane depolarization during action potential"/>
    <property type="evidence" value="ECO:0007669"/>
    <property type="project" value="TreeGrafter"/>
</dbReference>
<evidence type="ECO:0000259" key="6">
    <source>
        <dbReference type="Pfam" id="PF00520"/>
    </source>
</evidence>
<reference evidence="7" key="5">
    <citation type="submission" date="2025-09" db="UniProtKB">
        <authorList>
            <consortium name="Ensembl"/>
        </authorList>
    </citation>
    <scope>IDENTIFICATION</scope>
</reference>
<evidence type="ECO:0000256" key="2">
    <source>
        <dbReference type="ARBA" id="ARBA00022692"/>
    </source>
</evidence>
<feature type="transmembrane region" description="Helical" evidence="5">
    <location>
        <begin position="73"/>
        <end position="93"/>
    </location>
</feature>
<dbReference type="STRING" id="7868.ENSCMIP00000006795"/>
<dbReference type="InterPro" id="IPR005821">
    <property type="entry name" value="Ion_trans_dom"/>
</dbReference>
<evidence type="ECO:0000313" key="7">
    <source>
        <dbReference type="Ensembl" id="ENSCMIP00000006795.1"/>
    </source>
</evidence>
<dbReference type="InParanoid" id="A0A4W3GUY6"/>
<dbReference type="InterPro" id="IPR027359">
    <property type="entry name" value="Volt_channel_dom_sf"/>
</dbReference>
<dbReference type="PANTHER" id="PTHR10037:SF278">
    <property type="entry name" value="SODIUM CHANNEL PROTEIN TYPE 2 SUBUNIT ALPHA"/>
    <property type="match status" value="1"/>
</dbReference>
<comment type="subcellular location">
    <subcellularLocation>
        <location evidence="1">Membrane</location>
        <topology evidence="1">Multi-pass membrane protein</topology>
    </subcellularLocation>
</comment>
<dbReference type="SUPFAM" id="SSF81324">
    <property type="entry name" value="Voltage-gated potassium channels"/>
    <property type="match status" value="1"/>
</dbReference>
<dbReference type="AlphaFoldDB" id="A0A4W3GUY6"/>
<dbReference type="CDD" id="cd13433">
    <property type="entry name" value="Na_channel_gate"/>
    <property type="match status" value="1"/>
</dbReference>
<dbReference type="GO" id="GO:0019228">
    <property type="term" value="P:neuronal action potential"/>
    <property type="evidence" value="ECO:0007669"/>
    <property type="project" value="TreeGrafter"/>
</dbReference>
<dbReference type="Gene3D" id="1.20.120.350">
    <property type="entry name" value="Voltage-gated potassium channels. Chain C"/>
    <property type="match status" value="1"/>
</dbReference>